<name>A0ACC1H8X9_9FUNG</name>
<protein>
    <submittedName>
        <fullName evidence="1">Mitochondrial dynamin GTPase Msp1</fullName>
    </submittedName>
</protein>
<keyword evidence="2" id="KW-1185">Reference proteome</keyword>
<comment type="caution">
    <text evidence="1">The sequence shown here is derived from an EMBL/GenBank/DDBJ whole genome shotgun (WGS) entry which is preliminary data.</text>
</comment>
<proteinExistence type="predicted"/>
<reference evidence="1" key="1">
    <citation type="submission" date="2022-06" db="EMBL/GenBank/DDBJ databases">
        <title>Phylogenomic reconstructions and comparative analyses of Kickxellomycotina fungi.</title>
        <authorList>
            <person name="Reynolds N.K."/>
            <person name="Stajich J.E."/>
            <person name="Barry K."/>
            <person name="Grigoriev I.V."/>
            <person name="Crous P."/>
            <person name="Smith M.E."/>
        </authorList>
    </citation>
    <scope>NUCLEOTIDE SEQUENCE</scope>
    <source>
        <strain evidence="1">RSA 2271</strain>
    </source>
</reference>
<feature type="non-terminal residue" evidence="1">
    <location>
        <position position="1"/>
    </location>
</feature>
<dbReference type="EMBL" id="JAMZIH010009798">
    <property type="protein sequence ID" value="KAJ1669606.1"/>
    <property type="molecule type" value="Genomic_DNA"/>
</dbReference>
<accession>A0ACC1H8X9</accession>
<feature type="non-terminal residue" evidence="1">
    <location>
        <position position="181"/>
    </location>
</feature>
<organism evidence="1 2">
    <name type="scientific">Spiromyces aspiralis</name>
    <dbReference type="NCBI Taxonomy" id="68401"/>
    <lineage>
        <taxon>Eukaryota</taxon>
        <taxon>Fungi</taxon>
        <taxon>Fungi incertae sedis</taxon>
        <taxon>Zoopagomycota</taxon>
        <taxon>Kickxellomycotina</taxon>
        <taxon>Kickxellomycetes</taxon>
        <taxon>Kickxellales</taxon>
        <taxon>Kickxellaceae</taxon>
        <taxon>Spiromyces</taxon>
    </lineage>
</organism>
<evidence type="ECO:0000313" key="2">
    <source>
        <dbReference type="Proteomes" id="UP001145114"/>
    </source>
</evidence>
<evidence type="ECO:0000313" key="1">
    <source>
        <dbReference type="EMBL" id="KAJ1669606.1"/>
    </source>
</evidence>
<dbReference type="Proteomes" id="UP001145114">
    <property type="component" value="Unassembled WGS sequence"/>
</dbReference>
<sequence length="181" mass="19440">LPQKPVVELRRFGDGNEEQHTDNDDGNSWDGSSNGSGGGGGDYYYGVADQDGDSSGEARPGGKHRPPAGEGNVLMDLTKRLIEVQHILESIKPTPEKASLRLPSIVVIGSQSSGKSSVLEAIVGQGFLPKGSNMVTRRPIELTLVNTPGSDQAYGEFPQLGLDRVTDFEQIQRTLYDLNMS</sequence>
<gene>
    <name evidence="1" type="primary">msp1_2</name>
    <name evidence="1" type="ORF">EV182_008681</name>
</gene>